<gene>
    <name evidence="22" type="ORF">IHE44_0005153</name>
    <name evidence="21" type="ORF">IHE44_007465</name>
</gene>
<dbReference type="GO" id="GO:0030425">
    <property type="term" value="C:dendrite"/>
    <property type="evidence" value="ECO:0007669"/>
    <property type="project" value="TreeGrafter"/>
</dbReference>
<evidence type="ECO:0000313" key="21">
    <source>
        <dbReference type="EMBL" id="KAG0123375.1"/>
    </source>
</evidence>
<keyword evidence="8" id="KW-0406">Ion transport</keyword>
<dbReference type="CDD" id="cd11474">
    <property type="entry name" value="SLC5sbd_CHT"/>
    <property type="match status" value="1"/>
</dbReference>
<keyword evidence="7" id="KW-0915">Sodium</keyword>
<reference evidence="22" key="3">
    <citation type="submission" date="2022-01" db="EMBL/GenBank/DDBJ databases">
        <authorList>
            <person name="Rubenstein D.R."/>
        </authorList>
    </citation>
    <scope>NUCLEOTIDE SEQUENCE</scope>
    <source>
        <strain evidence="22">SS15</strain>
        <tissue evidence="22">Liver</tissue>
    </source>
</reference>
<comment type="catalytic activity">
    <reaction evidence="13">
        <text>choline(out) + n Na(+)(out) = choline(in) + n Na(+)(in)</text>
        <dbReference type="Rhea" id="RHEA:76443"/>
        <dbReference type="ChEBI" id="CHEBI:15354"/>
        <dbReference type="ChEBI" id="CHEBI:29101"/>
    </reaction>
</comment>
<evidence type="ECO:0000256" key="11">
    <source>
        <dbReference type="ARBA" id="ARBA00023201"/>
    </source>
</evidence>
<organism evidence="21">
    <name type="scientific">Lamprotornis superbus</name>
    <dbReference type="NCBI Taxonomy" id="245042"/>
    <lineage>
        <taxon>Eukaryota</taxon>
        <taxon>Metazoa</taxon>
        <taxon>Chordata</taxon>
        <taxon>Craniata</taxon>
        <taxon>Vertebrata</taxon>
        <taxon>Euteleostomi</taxon>
        <taxon>Archelosauria</taxon>
        <taxon>Archosauria</taxon>
        <taxon>Dinosauria</taxon>
        <taxon>Saurischia</taxon>
        <taxon>Theropoda</taxon>
        <taxon>Coelurosauria</taxon>
        <taxon>Aves</taxon>
        <taxon>Neognathae</taxon>
        <taxon>Neoaves</taxon>
        <taxon>Telluraves</taxon>
        <taxon>Australaves</taxon>
        <taxon>Passeriformes</taxon>
        <taxon>Sturnidae</taxon>
        <taxon>Lamprotornis</taxon>
    </lineage>
</organism>
<evidence type="ECO:0000256" key="16">
    <source>
        <dbReference type="ARBA" id="ARBA00067128"/>
    </source>
</evidence>
<dbReference type="Proteomes" id="UP000618051">
    <property type="component" value="Unassembled WGS sequence"/>
</dbReference>
<dbReference type="InterPro" id="IPR038377">
    <property type="entry name" value="Na/Glc_symporter_sf"/>
</dbReference>
<dbReference type="FunFam" id="1.20.1730.10:FF:000008">
    <property type="entry name" value="High affinity choline transporter 1"/>
    <property type="match status" value="1"/>
</dbReference>
<evidence type="ECO:0000256" key="8">
    <source>
        <dbReference type="ARBA" id="ARBA00023065"/>
    </source>
</evidence>
<evidence type="ECO:0000256" key="19">
    <source>
        <dbReference type="SAM" id="MobiDB-lite"/>
    </source>
</evidence>
<evidence type="ECO:0000256" key="3">
    <source>
        <dbReference type="ARBA" id="ARBA00022692"/>
    </source>
</evidence>
<keyword evidence="10" id="KW-0325">Glycoprotein</keyword>
<keyword evidence="23" id="KW-1185">Reference proteome</keyword>
<keyword evidence="2" id="KW-0813">Transport</keyword>
<dbReference type="GO" id="GO:0030424">
    <property type="term" value="C:axon"/>
    <property type="evidence" value="ECO:0007669"/>
    <property type="project" value="TreeGrafter"/>
</dbReference>
<feature type="transmembrane region" description="Helical" evidence="20">
    <location>
        <begin position="307"/>
        <end position="333"/>
    </location>
</feature>
<feature type="transmembrane region" description="Helical" evidence="20">
    <location>
        <begin position="80"/>
        <end position="103"/>
    </location>
</feature>
<protein>
    <recommendedName>
        <fullName evidence="16">High affinity choline transporter 1</fullName>
    </recommendedName>
    <alternativeName>
        <fullName evidence="18">Hemicholinium-3-sensitive choline transporter</fullName>
    </alternativeName>
    <alternativeName>
        <fullName evidence="17">Solute carrier family 5 member 7</fullName>
    </alternativeName>
</protein>
<evidence type="ECO:0000256" key="1">
    <source>
        <dbReference type="ARBA" id="ARBA00006434"/>
    </source>
</evidence>
<evidence type="ECO:0000313" key="23">
    <source>
        <dbReference type="Proteomes" id="UP000618051"/>
    </source>
</evidence>
<keyword evidence="5" id="KW-0530">Neurotransmitter biosynthesis</keyword>
<dbReference type="PANTHER" id="PTHR45897">
    <property type="entry name" value="HIGH-AFFINITY CHOLINE TRANSPORTER 1"/>
    <property type="match status" value="1"/>
</dbReference>
<evidence type="ECO:0000256" key="10">
    <source>
        <dbReference type="ARBA" id="ARBA00023180"/>
    </source>
</evidence>
<dbReference type="GO" id="GO:0005307">
    <property type="term" value="F:choline:sodium symporter activity"/>
    <property type="evidence" value="ECO:0007669"/>
    <property type="project" value="TreeGrafter"/>
</dbReference>
<keyword evidence="11" id="KW-0739">Sodium transport</keyword>
<dbReference type="GO" id="GO:0043204">
    <property type="term" value="C:perikaryon"/>
    <property type="evidence" value="ECO:0007669"/>
    <property type="project" value="TreeGrafter"/>
</dbReference>
<evidence type="ECO:0000256" key="20">
    <source>
        <dbReference type="SAM" id="Phobius"/>
    </source>
</evidence>
<evidence type="ECO:0000256" key="6">
    <source>
        <dbReference type="ARBA" id="ARBA00022989"/>
    </source>
</evidence>
<sequence length="2127" mass="237260">MAFHVEGLVAIVVFYLAILAVGIWAAWKTKNTSSEGDRSEAIIVGGRDIGLLVGGFTMTATWVGGGYINGTAEAVYVPDYGLAWAQAPIGYSLSLILGGLFFAKPMRSKGYVTMLDPFQQLYGKRMGGLLFIPALMGEMFWAAAIFSALGATISVIIDINVNISVIISALIATMYTLVGGLYSVAYTDWISVPFAMSHPAVTDIGLTAVHHVYQAPWLGSINSLDIYTWLDNFFLLTLGGIPWQAYFQRVLSSSSATYAQVLSFLAAFGCLVMAIPSVLIGAIGASTAWNQTEYGVPDPKTKKEADMILPIVLQYLCPVYISFFGLGAVSAAVMSSADSSILSASSMFARNIYQLSFRQNASDREIVWVMRITVLLFGASATAMALLASSVYGLWYLSSDLVYIIIFPQLLCVLFIKGTNTYGAIAGYLFGLVLRITGGEPYLYLQPLIFYPGWYQDDNNLYIQRFPFKTLAMLTSFFTNVIVSYLAKYLFESGTLPPKLDFLDAVVARYSREHMDKATLVKSDNIVLNELAPVNPRHSLTLSSTFTNKEAFNYVDSMLDSLLAPVLLAATGACGAAAVPGAEQTLLTNGSAGPKQQSREMRSLLTLPRPAGARSAAPLPTAKYKNLGFQIEVSLEKTVIHFSFCLSSVLVKFHVQLVIFDQGYFYNRVNLYITPLITAEPWLCKACLPVRLGSSVAMTILGTFTKWVFDAAVLNLASWAGSRTEEAQLKKKYFATLICGKQQNHDRPSAQYSETKIIFMPHILLLATGFLSLIVTRNIIYTPEQKPTFSPLLEVLENKGAPKGPPQLFYQCQCPPFKERNALLLKREILAAETRNITAIIKACPLSSKRPLGITMSIKIQTFQDYSGREITALKKNAEQPLSKTTEREVPAALILEHKRWSLPELALTKKPKRTPTLKVPDLSKTTLSKLKDKRSLYLFGLPPASCGSLTTITTSFTPYQNYLVAFQPVKQSGEQQSIGVFLSKLVKQVLLPKKKIRQGTRTHRTNSGDGPDGRMEQLKLLNHQVACIHFNHTLQNKQRPGHWLGIPLPGRAQSCARCRHHSRESRAVSPGNLSAVTRHGVQGANTANRAGPVVQIHCSKKLSFRLLGENYVVDDVNKCSAYGITKLLQKTVTETLARTAANNFEWTGTPMSSSIKSSCHISSFLLHHSLESPSTDKQPQESSICQAPLSRDRGYRSLRGSKDLVPVAPCNEKFSELLYILLMSCQSEQEFLEVRTQHTKLEKAPIQNIALQAYAKEWRGQTLLMYFFVRNPDHGQVIAGKLCIKKTETVDLQRVILFNKTTLEKTKSNLSFPTRLKSPQREFNFPDRTLNSKCSPELKQEEYRQERTSSASRNAIQRPLFDSARNCLLHSCHNCICAFVRYRRDLGLKPRSLHSSALKHLHTFLLSAHQFKTSLAHNAYALKPKTCGTCILYLPEHFQLSHVIPCPCVFSQIFTSSRHNFWFTESKESVFSLFLENYIILNTKDYFPCALTATNVDQNIAFGDHMLDTASSGSNLPFPHETIRAEMVNKQGHMGIRILKIRTSELKSSSDGLAMTQTPLPFLLPLLIPPKQRVKEDRWSTQQYSTAQFIGSFATPRLAQKKSHNLEVQHSNSRTLTFPIFHPFGKEQYRKSCQRRKYQLSGNKHRNNKLWNREVRKSKKTTVDVAPLLECVPAELLAVIEGHSGQPGAWRDGNMRDQAHSPSPGPHDSCQTKQDISHNLQVLLLLYQRGFELKRILQKHQFSDIQSRRVRSGERHFSETEDRLAQQAACQAPPCGLSKPNQHPGTTCSHILIEHILLPFCKIAINKQSLKKTKVYFPWRYEQSASAGSTKQSSKVLWSAEENQTPLSALSRVSAKYLAVTSSGLLCDKPRAGVLQVTPVKRSQSKEDDTKCFHSAGCKNQKNYFNFFLLRITSQRVTHSTVSQLLYALAKHQLKFPLKVFKIEMLQEQRLLSEAIFLEPLESEKKVPKLSFSRAKACALPNSSYEVTLSTVGHGNAPPAPFLASTSKMEHNSQTANQIDQQKNNAASCKSLLTCTAHGQQVAPGVNDYLRRKKHFKTALVSQLRRTVSRRKGAFRSLLSFVEINQQHMHIQGQTHPSAETQSLKATQCQERTFPITDITTSSWTE</sequence>
<reference evidence="21" key="1">
    <citation type="submission" date="2020-10" db="EMBL/GenBank/DDBJ databases">
        <title>Feather gene expression reveals the developmental basis of iridescence in African starlings.</title>
        <authorList>
            <person name="Rubenstein D.R."/>
        </authorList>
    </citation>
    <scope>NUCLEOTIDE SEQUENCE</scope>
    <source>
        <strain evidence="21">SS15</strain>
        <tissue evidence="21">Liver</tissue>
    </source>
</reference>
<dbReference type="GO" id="GO:0007274">
    <property type="term" value="P:neuromuscular synaptic transmission"/>
    <property type="evidence" value="ECO:0007669"/>
    <property type="project" value="TreeGrafter"/>
</dbReference>
<evidence type="ECO:0000256" key="9">
    <source>
        <dbReference type="ARBA" id="ARBA00023136"/>
    </source>
</evidence>
<feature type="transmembrane region" description="Helical" evidence="20">
    <location>
        <begin position="261"/>
        <end position="287"/>
    </location>
</feature>
<feature type="transmembrane region" description="Helical" evidence="20">
    <location>
        <begin position="366"/>
        <end position="388"/>
    </location>
</feature>
<evidence type="ECO:0000256" key="2">
    <source>
        <dbReference type="ARBA" id="ARBA00022448"/>
    </source>
</evidence>
<dbReference type="EMBL" id="JADDUC020000002">
    <property type="protein sequence ID" value="KAI1241667.1"/>
    <property type="molecule type" value="Genomic_DNA"/>
</dbReference>
<evidence type="ECO:0000256" key="7">
    <source>
        <dbReference type="ARBA" id="ARBA00023053"/>
    </source>
</evidence>
<name>A0A835NXG9_9PASS</name>
<dbReference type="EMBL" id="JADDUC010000029">
    <property type="protein sequence ID" value="KAG0123375.1"/>
    <property type="molecule type" value="Genomic_DNA"/>
</dbReference>
<dbReference type="InterPro" id="IPR001734">
    <property type="entry name" value="Na/solute_symporter"/>
</dbReference>
<comment type="subunit">
    <text evidence="15">Homooligomerizes at cell surface. Interacts with SEC14L1; may regulate SLC5A7.</text>
</comment>
<keyword evidence="3 20" id="KW-0812">Transmembrane</keyword>
<reference evidence="22 23" key="2">
    <citation type="journal article" date="2021" name="J. Hered.">
        <title>Feather Gene Expression Elucidates the Developmental Basis of Plumage Iridescence in African Starlings.</title>
        <authorList>
            <person name="Rubenstein D.R."/>
            <person name="Corvelo A."/>
            <person name="MacManes M.D."/>
            <person name="Maia R."/>
            <person name="Narzisi G."/>
            <person name="Rousaki A."/>
            <person name="Vandenabeele P."/>
            <person name="Shawkey M.D."/>
            <person name="Solomon J."/>
        </authorList>
    </citation>
    <scope>NUCLEOTIDE SEQUENCE [LARGE SCALE GENOMIC DNA]</scope>
    <source>
        <strain evidence="22">SS15</strain>
    </source>
</reference>
<dbReference type="GO" id="GO:0007271">
    <property type="term" value="P:synaptic transmission, cholinergic"/>
    <property type="evidence" value="ECO:0007669"/>
    <property type="project" value="TreeGrafter"/>
</dbReference>
<evidence type="ECO:0000256" key="13">
    <source>
        <dbReference type="ARBA" id="ARBA00052778"/>
    </source>
</evidence>
<dbReference type="PROSITE" id="PS50283">
    <property type="entry name" value="NA_SOLUT_SYMP_3"/>
    <property type="match status" value="1"/>
</dbReference>
<dbReference type="GO" id="GO:0042734">
    <property type="term" value="C:presynaptic membrane"/>
    <property type="evidence" value="ECO:0007669"/>
    <property type="project" value="UniProtKB-SubCell"/>
</dbReference>
<dbReference type="InterPro" id="IPR052244">
    <property type="entry name" value="Choline_transporter"/>
</dbReference>
<comment type="subcellular location">
    <subcellularLocation>
        <location evidence="12">Presynaptic cell membrane</location>
        <topology evidence="12">Multi-pass membrane protein</topology>
    </subcellularLocation>
</comment>
<keyword evidence="9 20" id="KW-0472">Membrane</keyword>
<dbReference type="GO" id="GO:0008292">
    <property type="term" value="P:acetylcholine biosynthetic process"/>
    <property type="evidence" value="ECO:0007669"/>
    <property type="project" value="TreeGrafter"/>
</dbReference>
<dbReference type="Gene3D" id="1.20.1730.10">
    <property type="entry name" value="Sodium/glucose cotransporter"/>
    <property type="match status" value="1"/>
</dbReference>
<feature type="transmembrane region" description="Helical" evidence="20">
    <location>
        <begin position="394"/>
        <end position="416"/>
    </location>
</feature>
<evidence type="ECO:0000256" key="17">
    <source>
        <dbReference type="ARBA" id="ARBA00078602"/>
    </source>
</evidence>
<feature type="region of interest" description="Disordered" evidence="19">
    <location>
        <begin position="1688"/>
        <end position="1713"/>
    </location>
</feature>
<evidence type="ECO:0000256" key="14">
    <source>
        <dbReference type="ARBA" id="ARBA00056873"/>
    </source>
</evidence>
<feature type="transmembrane region" description="Helical" evidence="20">
    <location>
        <begin position="6"/>
        <end position="27"/>
    </location>
</feature>
<dbReference type="OrthoDB" id="546820at2759"/>
<comment type="function">
    <text evidence="14">High-affinity Na(+)-coupled choline transmembrane symporter. Functions as an electrogenic, voltage-dependent transporter with variable charge/choline stoichiometry. Choline uptake and choline-induced current is also Cl(-)-dependent where Cl(-) is likely a regulatory ion rather than cotransported ion. Plays a critical role in acetylcholine (ACh) synthesis by taking up the substrate choline from the synaptic cleft into the presynaptic nerve terminals after neurotransmitter release. SLC5A7/CHT1-mediated choline high-affinity transport in cholinergic neurons is the rate-limiting step for production of ACh, thereby facilitating communication by subsequent action potentials. Localized predominantly in presynaptic terminal intracellular organelles, and translocated to the plasma membrane in active form in response to neuronal activity.</text>
</comment>
<keyword evidence="4" id="KW-0769">Symport</keyword>
<accession>A0A835NXG9</accession>
<evidence type="ECO:0000256" key="18">
    <source>
        <dbReference type="ARBA" id="ARBA00083424"/>
    </source>
</evidence>
<comment type="similarity">
    <text evidence="1">Belongs to the sodium:solute symporter (SSF) (TC 2.A.21) family.</text>
</comment>
<evidence type="ECO:0000313" key="22">
    <source>
        <dbReference type="EMBL" id="KAI1241667.1"/>
    </source>
</evidence>
<proteinExistence type="inferred from homology"/>
<feature type="transmembrane region" description="Helical" evidence="20">
    <location>
        <begin position="428"/>
        <end position="451"/>
    </location>
</feature>
<dbReference type="Pfam" id="PF00474">
    <property type="entry name" value="SSF"/>
    <property type="match status" value="1"/>
</dbReference>
<evidence type="ECO:0000256" key="4">
    <source>
        <dbReference type="ARBA" id="ARBA00022847"/>
    </source>
</evidence>
<feature type="transmembrane region" description="Helical" evidence="20">
    <location>
        <begin position="129"/>
        <end position="157"/>
    </location>
</feature>
<keyword evidence="6 20" id="KW-1133">Transmembrane helix</keyword>
<evidence type="ECO:0000256" key="12">
    <source>
        <dbReference type="ARBA" id="ARBA00034107"/>
    </source>
</evidence>
<feature type="transmembrane region" description="Helical" evidence="20">
    <location>
        <begin position="163"/>
        <end position="186"/>
    </location>
</feature>
<evidence type="ECO:0000256" key="15">
    <source>
        <dbReference type="ARBA" id="ARBA00065855"/>
    </source>
</evidence>
<evidence type="ECO:0000256" key="5">
    <source>
        <dbReference type="ARBA" id="ARBA00022979"/>
    </source>
</evidence>
<feature type="transmembrane region" description="Helical" evidence="20">
    <location>
        <begin position="48"/>
        <end position="68"/>
    </location>
</feature>
<dbReference type="PANTHER" id="PTHR45897:SF2">
    <property type="entry name" value="HIGH AFFINITY CHOLINE TRANSPORTER 1"/>
    <property type="match status" value="1"/>
</dbReference>
<comment type="caution">
    <text evidence="21">The sequence shown here is derived from an EMBL/GenBank/DDBJ whole genome shotgun (WGS) entry which is preliminary data.</text>
</comment>